<accession>A0AAF5D4V3</accession>
<evidence type="ECO:0000256" key="2">
    <source>
        <dbReference type="ARBA" id="ARBA00005615"/>
    </source>
</evidence>
<evidence type="ECO:0000256" key="4">
    <source>
        <dbReference type="ARBA" id="ARBA00019905"/>
    </source>
</evidence>
<evidence type="ECO:0000256" key="5">
    <source>
        <dbReference type="ARBA" id="ARBA00022801"/>
    </source>
</evidence>
<dbReference type="GO" id="GO:0004555">
    <property type="term" value="F:alpha,alpha-trehalase activity"/>
    <property type="evidence" value="ECO:0007669"/>
    <property type="project" value="UniProtKB-EC"/>
</dbReference>
<dbReference type="Gene3D" id="1.50.10.10">
    <property type="match status" value="2"/>
</dbReference>
<dbReference type="InterPro" id="IPR008928">
    <property type="entry name" value="6-hairpin_glycosidase_sf"/>
</dbReference>
<dbReference type="PRINTS" id="PR00744">
    <property type="entry name" value="GLHYDRLASE37"/>
</dbReference>
<dbReference type="SUPFAM" id="SSF48208">
    <property type="entry name" value="Six-hairpin glycosidases"/>
    <property type="match status" value="2"/>
</dbReference>
<dbReference type="InterPro" id="IPR001661">
    <property type="entry name" value="Glyco_hydro_37"/>
</dbReference>
<dbReference type="PROSITE" id="PS00927">
    <property type="entry name" value="TREHALASE_1"/>
    <property type="match status" value="1"/>
</dbReference>
<dbReference type="EC" id="3.2.1.28" evidence="3 7"/>
<reference evidence="9" key="1">
    <citation type="submission" date="2024-02" db="UniProtKB">
        <authorList>
            <consortium name="WormBaseParasite"/>
        </authorList>
    </citation>
    <scope>IDENTIFICATION</scope>
</reference>
<keyword evidence="6 7" id="KW-0326">Glycosidase</keyword>
<keyword evidence="8" id="KW-1185">Reference proteome</keyword>
<dbReference type="InterPro" id="IPR019320">
    <property type="entry name" value="BORCS8"/>
</dbReference>
<evidence type="ECO:0000256" key="3">
    <source>
        <dbReference type="ARBA" id="ARBA00012757"/>
    </source>
</evidence>
<dbReference type="GO" id="GO:0005993">
    <property type="term" value="P:trehalose catabolic process"/>
    <property type="evidence" value="ECO:0007669"/>
    <property type="project" value="TreeGrafter"/>
</dbReference>
<evidence type="ECO:0000256" key="1">
    <source>
        <dbReference type="ARBA" id="ARBA00001576"/>
    </source>
</evidence>
<dbReference type="Pfam" id="PF01204">
    <property type="entry name" value="Trehalase"/>
    <property type="match status" value="2"/>
</dbReference>
<sequence length="974" mass="114627">MSTNRRPVSEKISESLHILDHDPSLALYQIQVHIHKTLPKITSRKYKMIKINEQLDGACFDIDNSKEKNGDISLPTLEEILKAVGTSKVENDACEFQIYGVENVCDERDTKNYFIYCTGKLMHSVMYHKLFNDSKTFVDKPLKYNPNRTMADFLEQFPETVEKINREKLITFVNNYFYEEGHELENCTSLDDWSDKPEKLINIKDDTLRSWALKLNLIWKNLCRSVKDDVNKDNEKYSLIYVPNNFIIPGGRFREFYYWDTYWIIKGLLKSGMYKTAKGIIENFFYIIKKYSFIPNGGRIYYLKRSQPALLTSMVDEYYTATKDINFLFDAMPILETELSFWEKRRTTNVTINGNNYVVFQYRADSNVPRPESYFQDVNTTKNIKGCDKKREIWKSISSTAESGWDFSTRFLSNFSDFSSFQTTDIVEVDINAILCSIYGTISKLYSYIEYNDKSKEFEEKYNNFMKTFKYVFYNSKNYGWYDYNKKSQKHNFGYYPSNLSPLYWKCFGNEEEQNIPLLYNKLKSEGVFSYRGGLPTSLYDSNQQWDLPNGWSPTNHMVIIGLSKTNNSFLQDEALKLAKRWILSNFRTFKKENAMFEKYNVVSEKIGHGGGGEYDVQEGFGWTNGVILDLLTKYSNNLTIDDLDDLCDVLYPNDKYWTKNISNILEIKNESYKEWGQFLHNKWKDLCYQFDEDVKNHPIKYSSIYLPNKFIASDIILEGNRMWDIYYIVKGLLVSKMYETSKGMIGNLLHLIDIYGYIPYGYRIYHLKKTTVPLLALTVNEYFQHTNNLDFLKKALPYLEKEFLFWEKERSVSVKISEKNYTGFRYQASPNIPRVENFYSDYNLGSQLSDCDDRLEYWKKLQTISESSQLSYRWITYKKEKKDVIDTNILPIELNSILCNTSGIIANFYKITGNNDKFKKYTQLKKSFKAIFYNASDKLKKPYITKASKEKPENLYFTINQMIIEGLLGSNNT</sequence>
<evidence type="ECO:0000256" key="7">
    <source>
        <dbReference type="RuleBase" id="RU361180"/>
    </source>
</evidence>
<dbReference type="InterPro" id="IPR018232">
    <property type="entry name" value="Glyco_hydro_37_CS"/>
</dbReference>
<name>A0AAF5D4V3_STRER</name>
<dbReference type="AlphaFoldDB" id="A0AAF5D4V3"/>
<organism evidence="8 9">
    <name type="scientific">Strongyloides stercoralis</name>
    <name type="common">Threadworm</name>
    <dbReference type="NCBI Taxonomy" id="6248"/>
    <lineage>
        <taxon>Eukaryota</taxon>
        <taxon>Metazoa</taxon>
        <taxon>Ecdysozoa</taxon>
        <taxon>Nematoda</taxon>
        <taxon>Chromadorea</taxon>
        <taxon>Rhabditida</taxon>
        <taxon>Tylenchina</taxon>
        <taxon>Panagrolaimomorpha</taxon>
        <taxon>Strongyloidoidea</taxon>
        <taxon>Strongyloididae</taxon>
        <taxon>Strongyloides</taxon>
    </lineage>
</organism>
<dbReference type="PROSITE" id="PS00928">
    <property type="entry name" value="TREHALASE_2"/>
    <property type="match status" value="1"/>
</dbReference>
<evidence type="ECO:0000313" key="8">
    <source>
        <dbReference type="Proteomes" id="UP000035681"/>
    </source>
</evidence>
<dbReference type="Proteomes" id="UP000035681">
    <property type="component" value="Unplaced"/>
</dbReference>
<dbReference type="InterPro" id="IPR012341">
    <property type="entry name" value="6hp_glycosidase-like_sf"/>
</dbReference>
<comment type="catalytic activity">
    <reaction evidence="1 7">
        <text>alpha,alpha-trehalose + H2O = alpha-D-glucose + beta-D-glucose</text>
        <dbReference type="Rhea" id="RHEA:32675"/>
        <dbReference type="ChEBI" id="CHEBI:15377"/>
        <dbReference type="ChEBI" id="CHEBI:15903"/>
        <dbReference type="ChEBI" id="CHEBI:16551"/>
        <dbReference type="ChEBI" id="CHEBI:17925"/>
        <dbReference type="EC" id="3.2.1.28"/>
    </reaction>
</comment>
<keyword evidence="5 7" id="KW-0378">Hydrolase</keyword>
<protein>
    <recommendedName>
        <fullName evidence="4 7">Trehalase</fullName>
        <ecNumber evidence="3 7">3.2.1.28</ecNumber>
    </recommendedName>
    <alternativeName>
        <fullName evidence="7">Alpha-trehalose glucohydrolase</fullName>
    </alternativeName>
</protein>
<evidence type="ECO:0000313" key="9">
    <source>
        <dbReference type="WBParaSite" id="TCONS_00006021.p1"/>
    </source>
</evidence>
<proteinExistence type="inferred from homology"/>
<dbReference type="Pfam" id="PF10167">
    <property type="entry name" value="BORCS8"/>
    <property type="match status" value="1"/>
</dbReference>
<dbReference type="WBParaSite" id="TCONS_00006021.p1">
    <property type="protein sequence ID" value="TCONS_00006021.p1"/>
    <property type="gene ID" value="XLOC_004210"/>
</dbReference>
<evidence type="ECO:0000256" key="6">
    <source>
        <dbReference type="ARBA" id="ARBA00023295"/>
    </source>
</evidence>
<comment type="similarity">
    <text evidence="2 7">Belongs to the glycosyl hydrolase 37 family.</text>
</comment>
<dbReference type="PANTHER" id="PTHR23403:SF1">
    <property type="entry name" value="TREHALASE"/>
    <property type="match status" value="1"/>
</dbReference>
<dbReference type="PANTHER" id="PTHR23403">
    <property type="entry name" value="TREHALASE"/>
    <property type="match status" value="1"/>
</dbReference>